<evidence type="ECO:0000256" key="1">
    <source>
        <dbReference type="SAM" id="MobiDB-lite"/>
    </source>
</evidence>
<evidence type="ECO:0000313" key="2">
    <source>
        <dbReference type="EMBL" id="GGT27448.1"/>
    </source>
</evidence>
<keyword evidence="3" id="KW-1185">Reference proteome</keyword>
<dbReference type="AlphaFoldDB" id="A0A918LMW2"/>
<sequence length="170" mass="18240">MSGSERSLRAVNPALASALYDPESMKDFKGRIDRLLQGLRESPASPDKVGTDRVERTQFGGGGGAWAEASGLFTAYGNVITQLEKLSQLLADCMEGMGIAVVASKDGFENLDDDIRRRMMAINARTEKHYDPKRDPVAREKAEKEAEKQGQPATPPQGGDTAGGNGGLDE</sequence>
<feature type="region of interest" description="Disordered" evidence="1">
    <location>
        <begin position="125"/>
        <end position="170"/>
    </location>
</feature>
<protein>
    <submittedName>
        <fullName evidence="2">Uncharacterized protein</fullName>
    </submittedName>
</protein>
<dbReference type="RefSeq" id="WP_019886736.1">
    <property type="nucleotide sequence ID" value="NZ_BMQQ01000006.1"/>
</dbReference>
<reference evidence="2" key="2">
    <citation type="submission" date="2020-09" db="EMBL/GenBank/DDBJ databases">
        <authorList>
            <person name="Sun Q."/>
            <person name="Ohkuma M."/>
        </authorList>
    </citation>
    <scope>NUCLEOTIDE SEQUENCE</scope>
    <source>
        <strain evidence="2">JCM 3172</strain>
    </source>
</reference>
<proteinExistence type="predicted"/>
<name>A0A918LMW2_9ACTN</name>
<organism evidence="2 3">
    <name type="scientific">Streptomyces purpureus</name>
    <dbReference type="NCBI Taxonomy" id="1951"/>
    <lineage>
        <taxon>Bacteria</taxon>
        <taxon>Bacillati</taxon>
        <taxon>Actinomycetota</taxon>
        <taxon>Actinomycetes</taxon>
        <taxon>Kitasatosporales</taxon>
        <taxon>Streptomycetaceae</taxon>
        <taxon>Streptomyces</taxon>
    </lineage>
</organism>
<dbReference type="Proteomes" id="UP000619486">
    <property type="component" value="Unassembled WGS sequence"/>
</dbReference>
<comment type="caution">
    <text evidence="2">The sequence shown here is derived from an EMBL/GenBank/DDBJ whole genome shotgun (WGS) entry which is preliminary data.</text>
</comment>
<reference evidence="2" key="1">
    <citation type="journal article" date="2014" name="Int. J. Syst. Evol. Microbiol.">
        <title>Complete genome sequence of Corynebacterium casei LMG S-19264T (=DSM 44701T), isolated from a smear-ripened cheese.</title>
        <authorList>
            <consortium name="US DOE Joint Genome Institute (JGI-PGF)"/>
            <person name="Walter F."/>
            <person name="Albersmeier A."/>
            <person name="Kalinowski J."/>
            <person name="Ruckert C."/>
        </authorList>
    </citation>
    <scope>NUCLEOTIDE SEQUENCE</scope>
    <source>
        <strain evidence="2">JCM 3172</strain>
    </source>
</reference>
<accession>A0A918LMW2</accession>
<dbReference type="EMBL" id="BMQQ01000006">
    <property type="protein sequence ID" value="GGT27448.1"/>
    <property type="molecule type" value="Genomic_DNA"/>
</dbReference>
<feature type="compositionally biased region" description="Gly residues" evidence="1">
    <location>
        <begin position="160"/>
        <end position="170"/>
    </location>
</feature>
<evidence type="ECO:0000313" key="3">
    <source>
        <dbReference type="Proteomes" id="UP000619486"/>
    </source>
</evidence>
<feature type="compositionally biased region" description="Basic and acidic residues" evidence="1">
    <location>
        <begin position="125"/>
        <end position="148"/>
    </location>
</feature>
<gene>
    <name evidence="2" type="ORF">GCM10014713_20920</name>
</gene>